<protein>
    <recommendedName>
        <fullName evidence="4">MFS transporter</fullName>
    </recommendedName>
</protein>
<reference evidence="2 3" key="1">
    <citation type="submission" date="2018-12" db="EMBL/GenBank/DDBJ databases">
        <title>Dyella dinghuensis sp. nov. DHOA06 and Dyella choica sp. nov. 4M-K27, isolated from forest soil.</title>
        <authorList>
            <person name="Qiu L.-H."/>
            <person name="Gao Z.-H."/>
        </authorList>
    </citation>
    <scope>NUCLEOTIDE SEQUENCE [LARGE SCALE GENOMIC DNA]</scope>
    <source>
        <strain evidence="2 3">4M-K27</strain>
    </source>
</reference>
<accession>A0A432M5X9</accession>
<dbReference type="RefSeq" id="WP_126684483.1">
    <property type="nucleotide sequence ID" value="NZ_RYYV01000006.1"/>
</dbReference>
<feature type="transmembrane region" description="Helical" evidence="1">
    <location>
        <begin position="12"/>
        <end position="31"/>
    </location>
</feature>
<comment type="caution">
    <text evidence="2">The sequence shown here is derived from an EMBL/GenBank/DDBJ whole genome shotgun (WGS) entry which is preliminary data.</text>
</comment>
<evidence type="ECO:0000313" key="2">
    <source>
        <dbReference type="EMBL" id="RUL75917.1"/>
    </source>
</evidence>
<dbReference type="AlphaFoldDB" id="A0A432M5X9"/>
<keyword evidence="1" id="KW-0472">Membrane</keyword>
<keyword evidence="1" id="KW-1133">Transmembrane helix</keyword>
<dbReference type="EMBL" id="RYYV01000006">
    <property type="protein sequence ID" value="RUL75917.1"/>
    <property type="molecule type" value="Genomic_DNA"/>
</dbReference>
<sequence length="96" mass="10217">MSTHLFTRPSAVAPILMSLAALAMVLGHIALFGTVRQADEGAAAHLFQLLMVGQIPIVAYFAIHGLPRMPRLALAVLATQLLAGLAACAPVWYFHL</sequence>
<keyword evidence="3" id="KW-1185">Reference proteome</keyword>
<dbReference type="OrthoDB" id="122487at2"/>
<evidence type="ECO:0008006" key="4">
    <source>
        <dbReference type="Google" id="ProtNLM"/>
    </source>
</evidence>
<proteinExistence type="predicted"/>
<evidence type="ECO:0000313" key="3">
    <source>
        <dbReference type="Proteomes" id="UP000274358"/>
    </source>
</evidence>
<dbReference type="Proteomes" id="UP000274358">
    <property type="component" value="Unassembled WGS sequence"/>
</dbReference>
<evidence type="ECO:0000256" key="1">
    <source>
        <dbReference type="SAM" id="Phobius"/>
    </source>
</evidence>
<feature type="transmembrane region" description="Helical" evidence="1">
    <location>
        <begin position="72"/>
        <end position="94"/>
    </location>
</feature>
<feature type="transmembrane region" description="Helical" evidence="1">
    <location>
        <begin position="43"/>
        <end position="63"/>
    </location>
</feature>
<gene>
    <name evidence="2" type="ORF">EKH80_09320</name>
</gene>
<name>A0A432M5X9_9GAMM</name>
<keyword evidence="1" id="KW-0812">Transmembrane</keyword>
<organism evidence="2 3">
    <name type="scientific">Dyella choica</name>
    <dbReference type="NCBI Taxonomy" id="1927959"/>
    <lineage>
        <taxon>Bacteria</taxon>
        <taxon>Pseudomonadati</taxon>
        <taxon>Pseudomonadota</taxon>
        <taxon>Gammaproteobacteria</taxon>
        <taxon>Lysobacterales</taxon>
        <taxon>Rhodanobacteraceae</taxon>
        <taxon>Dyella</taxon>
    </lineage>
</organism>